<feature type="region of interest" description="Disordered" evidence="1">
    <location>
        <begin position="68"/>
        <end position="204"/>
    </location>
</feature>
<accession>A0ABT1G529</accession>
<dbReference type="Gene3D" id="3.30.1150.10">
    <property type="match status" value="1"/>
</dbReference>
<reference evidence="2 3" key="1">
    <citation type="submission" date="2022-03" db="EMBL/GenBank/DDBJ databases">
        <title>Genomic Encyclopedia of Type Strains, Phase III (KMG-III): the genomes of soil and plant-associated and newly described type strains.</title>
        <authorList>
            <person name="Whitman W."/>
        </authorList>
    </citation>
    <scope>NUCLEOTIDE SEQUENCE [LARGE SCALE GENOMIC DNA]</scope>
    <source>
        <strain evidence="2 3">BSker1</strain>
    </source>
</reference>
<evidence type="ECO:0000256" key="1">
    <source>
        <dbReference type="SAM" id="MobiDB-lite"/>
    </source>
</evidence>
<dbReference type="Pfam" id="PF13103">
    <property type="entry name" value="TonB_2"/>
    <property type="match status" value="1"/>
</dbReference>
<comment type="caution">
    <text evidence="2">The sequence shown here is derived from an EMBL/GenBank/DDBJ whole genome shotgun (WGS) entry which is preliminary data.</text>
</comment>
<evidence type="ECO:0000313" key="3">
    <source>
        <dbReference type="Proteomes" id="UP001523550"/>
    </source>
</evidence>
<gene>
    <name evidence="2" type="ORF">J2T60_000366</name>
</gene>
<proteinExistence type="predicted"/>
<sequence length="295" mass="34172">MTPQEHQSWRKPILVSALLHLLLGSTLLLSLERDEPIPEDAAEAPGEVIQATSIDATELDAAQETLAVRERQREEAAREAAREAERRAAEEESARQAAAEEQRRQEEAEQQRQEEEARRQAEAEEQRRQEAEEQRRQEEEAERQRQEEEARREAEEEERRQAEEEERRRQEEEAERRQQEAEEAMRRAAEEEAERRAEAERQRRVQSLTAEYAAEVRSHVERHWIRPAEVPSDLECVVTANLIPGGDVSNVRVSQCDAPASVVRSIETAVYRAAPMPTPPEELSIREFQFVFRGD</sequence>
<protein>
    <submittedName>
        <fullName evidence="2">Colicin import membrane protein</fullName>
    </submittedName>
</protein>
<dbReference type="Proteomes" id="UP001523550">
    <property type="component" value="Unassembled WGS sequence"/>
</dbReference>
<keyword evidence="3" id="KW-1185">Reference proteome</keyword>
<dbReference type="SUPFAM" id="SSF74653">
    <property type="entry name" value="TolA/TonB C-terminal domain"/>
    <property type="match status" value="1"/>
</dbReference>
<dbReference type="EMBL" id="JALJYF010000001">
    <property type="protein sequence ID" value="MCP1726401.1"/>
    <property type="molecule type" value="Genomic_DNA"/>
</dbReference>
<feature type="compositionally biased region" description="Basic and acidic residues" evidence="1">
    <location>
        <begin position="68"/>
        <end position="203"/>
    </location>
</feature>
<dbReference type="RefSeq" id="WP_253444632.1">
    <property type="nucleotide sequence ID" value="NZ_JALJYF010000001.1"/>
</dbReference>
<name>A0ABT1G529_9GAMM</name>
<evidence type="ECO:0000313" key="2">
    <source>
        <dbReference type="EMBL" id="MCP1726401.1"/>
    </source>
</evidence>
<organism evidence="2 3">
    <name type="scientific">Natronospira proteinivora</name>
    <dbReference type="NCBI Taxonomy" id="1807133"/>
    <lineage>
        <taxon>Bacteria</taxon>
        <taxon>Pseudomonadati</taxon>
        <taxon>Pseudomonadota</taxon>
        <taxon>Gammaproteobacteria</taxon>
        <taxon>Natronospirales</taxon>
        <taxon>Natronospiraceae</taxon>
        <taxon>Natronospira</taxon>
    </lineage>
</organism>